<evidence type="ECO:0000313" key="1">
    <source>
        <dbReference type="EMBL" id="KAF9478376.1"/>
    </source>
</evidence>
<gene>
    <name evidence="1" type="ORF">BDN70DRAFT_48640</name>
</gene>
<dbReference type="AlphaFoldDB" id="A0A9P5Z039"/>
<evidence type="ECO:0000313" key="2">
    <source>
        <dbReference type="Proteomes" id="UP000807469"/>
    </source>
</evidence>
<accession>A0A9P5Z039</accession>
<keyword evidence="2" id="KW-1185">Reference proteome</keyword>
<reference evidence="1" key="1">
    <citation type="submission" date="2020-11" db="EMBL/GenBank/DDBJ databases">
        <authorList>
            <consortium name="DOE Joint Genome Institute"/>
            <person name="Ahrendt S."/>
            <person name="Riley R."/>
            <person name="Andreopoulos W."/>
            <person name="Labutti K."/>
            <person name="Pangilinan J."/>
            <person name="Ruiz-Duenas F.J."/>
            <person name="Barrasa J.M."/>
            <person name="Sanchez-Garcia M."/>
            <person name="Camarero S."/>
            <person name="Miyauchi S."/>
            <person name="Serrano A."/>
            <person name="Linde D."/>
            <person name="Babiker R."/>
            <person name="Drula E."/>
            <person name="Ayuso-Fernandez I."/>
            <person name="Pacheco R."/>
            <person name="Padilla G."/>
            <person name="Ferreira P."/>
            <person name="Barriuso J."/>
            <person name="Kellner H."/>
            <person name="Castanera R."/>
            <person name="Alfaro M."/>
            <person name="Ramirez L."/>
            <person name="Pisabarro A.G."/>
            <person name="Kuo A."/>
            <person name="Tritt A."/>
            <person name="Lipzen A."/>
            <person name="He G."/>
            <person name="Yan M."/>
            <person name="Ng V."/>
            <person name="Cullen D."/>
            <person name="Martin F."/>
            <person name="Rosso M.-N."/>
            <person name="Henrissat B."/>
            <person name="Hibbett D."/>
            <person name="Martinez A.T."/>
            <person name="Grigoriev I.V."/>
        </authorList>
    </citation>
    <scope>NUCLEOTIDE SEQUENCE</scope>
    <source>
        <strain evidence="1">CIRM-BRFM 674</strain>
    </source>
</reference>
<name>A0A9P5Z039_9AGAR</name>
<dbReference type="Proteomes" id="UP000807469">
    <property type="component" value="Unassembled WGS sequence"/>
</dbReference>
<dbReference type="EMBL" id="MU155236">
    <property type="protein sequence ID" value="KAF9478376.1"/>
    <property type="molecule type" value="Genomic_DNA"/>
</dbReference>
<sequence length="156" mass="17530">MDDFQVFWHADMVDGMCTTSFSIVVLPYSLHSNPSHPCTHPLTTHTRTISNTCICQYNLTYSMPQYMTFLESEHSSSSCLNVPSFLPQIDCVHHTRSTNGFSSPQGLVTRTTAHTPSKHCPEVIAQVRRNTDDKERGQGCGQTFIIPMMARPLHTI</sequence>
<organism evidence="1 2">
    <name type="scientific">Pholiota conissans</name>
    <dbReference type="NCBI Taxonomy" id="109636"/>
    <lineage>
        <taxon>Eukaryota</taxon>
        <taxon>Fungi</taxon>
        <taxon>Dikarya</taxon>
        <taxon>Basidiomycota</taxon>
        <taxon>Agaricomycotina</taxon>
        <taxon>Agaricomycetes</taxon>
        <taxon>Agaricomycetidae</taxon>
        <taxon>Agaricales</taxon>
        <taxon>Agaricineae</taxon>
        <taxon>Strophariaceae</taxon>
        <taxon>Pholiota</taxon>
    </lineage>
</organism>
<comment type="caution">
    <text evidence="1">The sequence shown here is derived from an EMBL/GenBank/DDBJ whole genome shotgun (WGS) entry which is preliminary data.</text>
</comment>
<protein>
    <submittedName>
        <fullName evidence="1">Uncharacterized protein</fullName>
    </submittedName>
</protein>
<proteinExistence type="predicted"/>